<dbReference type="SUPFAM" id="SSF55785">
    <property type="entry name" value="PYP-like sensor domain (PAS domain)"/>
    <property type="match status" value="1"/>
</dbReference>
<dbReference type="InterPro" id="IPR000014">
    <property type="entry name" value="PAS"/>
</dbReference>
<feature type="domain" description="EAL" evidence="1">
    <location>
        <begin position="298"/>
        <end position="550"/>
    </location>
</feature>
<dbReference type="Proteomes" id="UP000217076">
    <property type="component" value="Unassembled WGS sequence"/>
</dbReference>
<dbReference type="SMART" id="SM00091">
    <property type="entry name" value="PAS"/>
    <property type="match status" value="1"/>
</dbReference>
<evidence type="ECO:0000259" key="1">
    <source>
        <dbReference type="PROSITE" id="PS50883"/>
    </source>
</evidence>
<reference evidence="3" key="1">
    <citation type="submission" date="2016-10" db="EMBL/GenBank/DDBJ databases">
        <authorList>
            <person name="Varghese N."/>
            <person name="Submissions S."/>
        </authorList>
    </citation>
    <scope>NUCLEOTIDE SEQUENCE [LARGE SCALE GENOMIC DNA]</scope>
    <source>
        <strain evidence="3">930I</strain>
    </source>
</reference>
<dbReference type="Pfam" id="PF00563">
    <property type="entry name" value="EAL"/>
    <property type="match status" value="1"/>
</dbReference>
<dbReference type="SUPFAM" id="SSF141868">
    <property type="entry name" value="EAL domain-like"/>
    <property type="match status" value="1"/>
</dbReference>
<protein>
    <submittedName>
        <fullName evidence="2">EAL domain, c-di-GMP-specific phosphodiesterase class I (Or its enzymatically inactive variant)</fullName>
    </submittedName>
</protein>
<dbReference type="EMBL" id="FNCV01000003">
    <property type="protein sequence ID" value="SDG97708.1"/>
    <property type="molecule type" value="Genomic_DNA"/>
</dbReference>
<accession>A0A1G7YMF4</accession>
<dbReference type="InterPro" id="IPR035919">
    <property type="entry name" value="EAL_sf"/>
</dbReference>
<dbReference type="STRING" id="83401.SAMN05421742_103350"/>
<dbReference type="InterPro" id="IPR013656">
    <property type="entry name" value="PAS_4"/>
</dbReference>
<dbReference type="InterPro" id="IPR035965">
    <property type="entry name" value="PAS-like_dom_sf"/>
</dbReference>
<proteinExistence type="predicted"/>
<keyword evidence="3" id="KW-1185">Reference proteome</keyword>
<organism evidence="2 3">
    <name type="scientific">Roseospirillum parvum</name>
    <dbReference type="NCBI Taxonomy" id="83401"/>
    <lineage>
        <taxon>Bacteria</taxon>
        <taxon>Pseudomonadati</taxon>
        <taxon>Pseudomonadota</taxon>
        <taxon>Alphaproteobacteria</taxon>
        <taxon>Rhodospirillales</taxon>
        <taxon>Rhodospirillaceae</taxon>
        <taxon>Roseospirillum</taxon>
    </lineage>
</organism>
<dbReference type="AlphaFoldDB" id="A0A1G7YMF4"/>
<dbReference type="SMART" id="SM00052">
    <property type="entry name" value="EAL"/>
    <property type="match status" value="1"/>
</dbReference>
<dbReference type="InterPro" id="IPR050706">
    <property type="entry name" value="Cyclic-di-GMP_PDE-like"/>
</dbReference>
<dbReference type="Gene3D" id="3.30.450.20">
    <property type="entry name" value="PAS domain"/>
    <property type="match status" value="1"/>
</dbReference>
<dbReference type="InterPro" id="IPR001633">
    <property type="entry name" value="EAL_dom"/>
</dbReference>
<dbReference type="CDD" id="cd00130">
    <property type="entry name" value="PAS"/>
    <property type="match status" value="1"/>
</dbReference>
<gene>
    <name evidence="2" type="ORF">SAMN05421742_103350</name>
</gene>
<dbReference type="PANTHER" id="PTHR33121:SF79">
    <property type="entry name" value="CYCLIC DI-GMP PHOSPHODIESTERASE PDED-RELATED"/>
    <property type="match status" value="1"/>
</dbReference>
<name>A0A1G7YMF4_9PROT</name>
<dbReference type="PANTHER" id="PTHR33121">
    <property type="entry name" value="CYCLIC DI-GMP PHOSPHODIESTERASE PDEF"/>
    <property type="match status" value="1"/>
</dbReference>
<dbReference type="GO" id="GO:0071111">
    <property type="term" value="F:cyclic-guanylate-specific phosphodiesterase activity"/>
    <property type="evidence" value="ECO:0007669"/>
    <property type="project" value="InterPro"/>
</dbReference>
<evidence type="ECO:0000313" key="2">
    <source>
        <dbReference type="EMBL" id="SDG97708.1"/>
    </source>
</evidence>
<dbReference type="Pfam" id="PF08448">
    <property type="entry name" value="PAS_4"/>
    <property type="match status" value="1"/>
</dbReference>
<dbReference type="CDD" id="cd01948">
    <property type="entry name" value="EAL"/>
    <property type="match status" value="1"/>
</dbReference>
<dbReference type="RefSeq" id="WP_176787689.1">
    <property type="nucleotide sequence ID" value="NZ_FNCV01000003.1"/>
</dbReference>
<sequence length="580" mass="63711">MSSESDKLRRQRDRFIAFAFAGADLLVELDADDRIRYCAGPSQALFGIDSAAAAGRPLADFIDRDDQARMGELLRRLKATGRMDRQRVRVIGGEGEGGAQILLSGIRVPESGAEAHLTFSRVQAHDAEPRNGDPGAPTPQGPEAFADLARQRLGEAEALGETYQMTMIDLSAEDLDQRLEADDSARFMASVEAYLKAWSVGGDSIGRLDNGKYGVIHDSQLKGAGIEERLNEMIGLFDPAGGGIGVATSTLDLDGAEMSADDIGRALQYTINQFVEEGGGGFAIRSLAEGHQAALDITLSKVHAFRQTIASDRLCLVFQPIVELSAWSVHHYEALARVRQGDRLFLPAKFINFAEDFGVITEFDLEVVRRTINILKNRELLRPKASVAVNLSGRSIANEAFVSELMLILNQNREVLSRLMFEVTESHEIKDLPAANQVLQRLRGLGLQISIDDFGSGAATFQYLKTLQVDYVKIDGSYIRDAFSTRHGKPFLKAISSLASDLGIFSIGEMVEDDRTMWLLRDIGVQYGQGYYFGKPMENVRNFNLSSLPERRRKTFEDPPVLEGGVDGDGLPASFSNIRL</sequence>
<evidence type="ECO:0000313" key="3">
    <source>
        <dbReference type="Proteomes" id="UP000217076"/>
    </source>
</evidence>
<dbReference type="PROSITE" id="PS50883">
    <property type="entry name" value="EAL"/>
    <property type="match status" value="1"/>
</dbReference>
<dbReference type="Gene3D" id="3.20.20.450">
    <property type="entry name" value="EAL domain"/>
    <property type="match status" value="1"/>
</dbReference>